<evidence type="ECO:0000313" key="3">
    <source>
        <dbReference type="Proteomes" id="UP000313359"/>
    </source>
</evidence>
<feature type="region of interest" description="Disordered" evidence="1">
    <location>
        <begin position="369"/>
        <end position="405"/>
    </location>
</feature>
<feature type="compositionally biased region" description="Basic and acidic residues" evidence="1">
    <location>
        <begin position="1"/>
        <end position="14"/>
    </location>
</feature>
<protein>
    <submittedName>
        <fullName evidence="2">Uncharacterized protein</fullName>
    </submittedName>
</protein>
<organism evidence="2 3">
    <name type="scientific">Lentinus tigrinus ALCF2SS1-6</name>
    <dbReference type="NCBI Taxonomy" id="1328759"/>
    <lineage>
        <taxon>Eukaryota</taxon>
        <taxon>Fungi</taxon>
        <taxon>Dikarya</taxon>
        <taxon>Basidiomycota</taxon>
        <taxon>Agaricomycotina</taxon>
        <taxon>Agaricomycetes</taxon>
        <taxon>Polyporales</taxon>
        <taxon>Polyporaceae</taxon>
        <taxon>Lentinus</taxon>
    </lineage>
</organism>
<evidence type="ECO:0000256" key="1">
    <source>
        <dbReference type="SAM" id="MobiDB-lite"/>
    </source>
</evidence>
<feature type="region of interest" description="Disordered" evidence="1">
    <location>
        <begin position="151"/>
        <end position="212"/>
    </location>
</feature>
<proteinExistence type="predicted"/>
<accession>A0A5C2RUB4</accession>
<sequence length="465" mass="50338">MDDEDAHLSDDRMYDLQYPSSTPSSPEYCPASMRSSQMNSPRYVTSPSPVYSPLSLPRLSPDLPAALSPLPPPASCTSRRRTPLFLPSSDEEDVLASPPRIITPLENVEPAPREFTPISLRYSSDCPSPPPPHITPPLDTVAPAPGELSPISIPYTSHSPSPPPCHLASPLDTVPPAPGEQSPISIQYTSDGPSSPPAHLGSPSPPPVLTEDNIQLPAGLRRERYPHDLERQLVPVRSRQCRACAEGGHVLAFLRHHPDAHPAQTPSISSTRLAAEASGLGPIDGLEVVVYPEGLRHERYPSRLPDVLKIIRVTPCSPCVDGGHLCVQTSDVTWCCKRCFQLQITACDWRIATCHYIAAATKRPLLDRDPVVDPPIHDSASSSPAPSADPSSQAPPSPPASLAATHSAAVPLSLEARVEQMAARVTHLAEQQERLAKGQLDILESQQRIERLLRRLARHLALEDI</sequence>
<evidence type="ECO:0000313" key="2">
    <source>
        <dbReference type="EMBL" id="RPD55263.1"/>
    </source>
</evidence>
<feature type="compositionally biased region" description="Low complexity" evidence="1">
    <location>
        <begin position="40"/>
        <end position="68"/>
    </location>
</feature>
<keyword evidence="3" id="KW-1185">Reference proteome</keyword>
<dbReference type="Proteomes" id="UP000313359">
    <property type="component" value="Unassembled WGS sequence"/>
</dbReference>
<feature type="compositionally biased region" description="Polar residues" evidence="1">
    <location>
        <begin position="182"/>
        <end position="192"/>
    </location>
</feature>
<feature type="compositionally biased region" description="Low complexity" evidence="1">
    <location>
        <begin position="377"/>
        <end position="392"/>
    </location>
</feature>
<dbReference type="STRING" id="1328759.A0A5C2RUB4"/>
<reference evidence="2" key="1">
    <citation type="journal article" date="2018" name="Genome Biol. Evol.">
        <title>Genomics and development of Lentinus tigrinus, a white-rot wood-decaying mushroom with dimorphic fruiting bodies.</title>
        <authorList>
            <person name="Wu B."/>
            <person name="Xu Z."/>
            <person name="Knudson A."/>
            <person name="Carlson A."/>
            <person name="Chen N."/>
            <person name="Kovaka S."/>
            <person name="LaButti K."/>
            <person name="Lipzen A."/>
            <person name="Pennachio C."/>
            <person name="Riley R."/>
            <person name="Schakwitz W."/>
            <person name="Umezawa K."/>
            <person name="Ohm R.A."/>
            <person name="Grigoriev I.V."/>
            <person name="Nagy L.G."/>
            <person name="Gibbons J."/>
            <person name="Hibbett D."/>
        </authorList>
    </citation>
    <scope>NUCLEOTIDE SEQUENCE [LARGE SCALE GENOMIC DNA]</scope>
    <source>
        <strain evidence="2">ALCF2SS1-6</strain>
    </source>
</reference>
<dbReference type="AlphaFoldDB" id="A0A5C2RUB4"/>
<dbReference type="EMBL" id="ML122297">
    <property type="protein sequence ID" value="RPD55263.1"/>
    <property type="molecule type" value="Genomic_DNA"/>
</dbReference>
<name>A0A5C2RUB4_9APHY</name>
<gene>
    <name evidence="2" type="ORF">L227DRAFT_615544</name>
</gene>
<feature type="region of interest" description="Disordered" evidence="1">
    <location>
        <begin position="1"/>
        <end position="109"/>
    </location>
</feature>